<sequence length="340" mass="37606">MTVDKKEFLLIGPGGIGCMGAFTIDYNKKVNCSIVVRRDYEKVKENGYTIDSIDYGKIDNWKPSNVFANVEAAANSGLKFDYVAVATKNISDIVKVEELIEPIISENTVIILIQNGFGIDRPIIKKFPKNVCLSGVSHMGSHNDKGHIHHIQHDKLVISPFENPNLPTDVQVQAAKDFIDIYANDKVTCIYFESAKWYRYRKLVYNATLNTTCALTGVDTGRLDACGGLESIAVPAMKEVVAVASADGITLPEDVVNLICHGDDGDYFEPSMLVDVKKGNPIELEAILGSLLDTAEELKVPTPTLSLLYKLLQVVQFRLKEANGYVKLPEKRPISDKFYS</sequence>
<evidence type="ECO:0000313" key="1">
    <source>
        <dbReference type="EMBL" id="CAH6722032.1"/>
    </source>
</evidence>
<reference evidence="1" key="1">
    <citation type="submission" date="2022-06" db="EMBL/GenBank/DDBJ databases">
        <authorList>
            <person name="Legras J.-L."/>
            <person name="Devillers H."/>
            <person name="Grondin C."/>
        </authorList>
    </citation>
    <scope>NUCLEOTIDE SEQUENCE</scope>
    <source>
        <strain evidence="1">CLIB 1444</strain>
    </source>
</reference>
<keyword evidence="2" id="KW-1185">Reference proteome</keyword>
<dbReference type="Proteomes" id="UP001152531">
    <property type="component" value="Unassembled WGS sequence"/>
</dbReference>
<gene>
    <name evidence="1" type="ORF">CLIB1444_08S00320</name>
</gene>
<evidence type="ECO:0000313" key="2">
    <source>
        <dbReference type="Proteomes" id="UP001152531"/>
    </source>
</evidence>
<comment type="caution">
    <text evidence="1">The sequence shown here is derived from an EMBL/GenBank/DDBJ whole genome shotgun (WGS) entry which is preliminary data.</text>
</comment>
<organism evidence="1 2">
    <name type="scientific">[Candida] jaroonii</name>
    <dbReference type="NCBI Taxonomy" id="467808"/>
    <lineage>
        <taxon>Eukaryota</taxon>
        <taxon>Fungi</taxon>
        <taxon>Dikarya</taxon>
        <taxon>Ascomycota</taxon>
        <taxon>Saccharomycotina</taxon>
        <taxon>Pichiomycetes</taxon>
        <taxon>Debaryomycetaceae</taxon>
        <taxon>Yamadazyma</taxon>
    </lineage>
</organism>
<dbReference type="EMBL" id="CALSDN010000008">
    <property type="protein sequence ID" value="CAH6722032.1"/>
    <property type="molecule type" value="Genomic_DNA"/>
</dbReference>
<name>A0ACA9YBP7_9ASCO</name>
<protein>
    <submittedName>
        <fullName evidence="1">Uncharacterized protein</fullName>
    </submittedName>
</protein>
<proteinExistence type="predicted"/>
<accession>A0ACA9YBP7</accession>